<dbReference type="PANTHER" id="PTHR19957">
    <property type="entry name" value="SYNTAXIN"/>
    <property type="match status" value="1"/>
</dbReference>
<keyword evidence="4" id="KW-0812">Transmembrane</keyword>
<protein>
    <submittedName>
        <fullName evidence="11">Syntaxin/t-SNARE family protein</fullName>
    </submittedName>
</protein>
<sequence length="171" mass="19240">MSFQDLEAGRPLNSRRDKQDPTQALASGIFQINTAVSTFQRLVNTPRNPKDTPELRDKLHKTRLHIGQLVKDTSAKLKQASENDHRIEVSASKKITDAKLAKDFQAVLKEFQKAQRLAAERETAYTPFVPQAVLPSSYTASEIDIGSDKSPEQRALLVESRRVSYLSFPNF</sequence>
<evidence type="ECO:0000259" key="10">
    <source>
        <dbReference type="SMART" id="SM00503"/>
    </source>
</evidence>
<dbReference type="FunFam" id="1.20.58.70:FF:000004">
    <property type="entry name" value="Syntaxin-22 like"/>
    <property type="match status" value="1"/>
</dbReference>
<evidence type="ECO:0000256" key="3">
    <source>
        <dbReference type="ARBA" id="ARBA00022448"/>
    </source>
</evidence>
<keyword evidence="3" id="KW-0813">Transport</keyword>
<dbReference type="GO" id="GO:0000149">
    <property type="term" value="F:SNARE binding"/>
    <property type="evidence" value="ECO:0007669"/>
    <property type="project" value="TreeGrafter"/>
</dbReference>
<dbReference type="GO" id="GO:0031201">
    <property type="term" value="C:SNARE complex"/>
    <property type="evidence" value="ECO:0007669"/>
    <property type="project" value="TreeGrafter"/>
</dbReference>
<dbReference type="Gene3D" id="1.20.58.70">
    <property type="match status" value="1"/>
</dbReference>
<proteinExistence type="inferred from homology"/>
<dbReference type="InterPro" id="IPR010989">
    <property type="entry name" value="SNARE"/>
</dbReference>
<evidence type="ECO:0000256" key="4">
    <source>
        <dbReference type="ARBA" id="ARBA00022692"/>
    </source>
</evidence>
<dbReference type="GO" id="GO:0005484">
    <property type="term" value="F:SNAP receptor activity"/>
    <property type="evidence" value="ECO:0007669"/>
    <property type="project" value="TreeGrafter"/>
</dbReference>
<organism evidence="11 12">
    <name type="scientific">Actinidia rufa</name>
    <dbReference type="NCBI Taxonomy" id="165716"/>
    <lineage>
        <taxon>Eukaryota</taxon>
        <taxon>Viridiplantae</taxon>
        <taxon>Streptophyta</taxon>
        <taxon>Embryophyta</taxon>
        <taxon>Tracheophyta</taxon>
        <taxon>Spermatophyta</taxon>
        <taxon>Magnoliopsida</taxon>
        <taxon>eudicotyledons</taxon>
        <taxon>Gunneridae</taxon>
        <taxon>Pentapetalae</taxon>
        <taxon>asterids</taxon>
        <taxon>Ericales</taxon>
        <taxon>Actinidiaceae</taxon>
        <taxon>Actinidia</taxon>
    </lineage>
</organism>
<dbReference type="GO" id="GO:0006886">
    <property type="term" value="P:intracellular protein transport"/>
    <property type="evidence" value="ECO:0007669"/>
    <property type="project" value="TreeGrafter"/>
</dbReference>
<comment type="subcellular location">
    <subcellularLocation>
        <location evidence="1">Membrane</location>
        <topology evidence="1">Single-pass type IV membrane protein</topology>
    </subcellularLocation>
</comment>
<evidence type="ECO:0000256" key="7">
    <source>
        <dbReference type="ARBA" id="ARBA00023054"/>
    </source>
</evidence>
<feature type="region of interest" description="Disordered" evidence="9">
    <location>
        <begin position="1"/>
        <end position="21"/>
    </location>
</feature>
<keyword evidence="6" id="KW-0007">Acetylation</keyword>
<dbReference type="OrthoDB" id="364348at2759"/>
<gene>
    <name evidence="11" type="ORF">Acr_25g0010520</name>
</gene>
<dbReference type="SMART" id="SM00503">
    <property type="entry name" value="SynN"/>
    <property type="match status" value="1"/>
</dbReference>
<evidence type="ECO:0000256" key="8">
    <source>
        <dbReference type="ARBA" id="ARBA00023136"/>
    </source>
</evidence>
<dbReference type="AlphaFoldDB" id="A0A7J0H0N7"/>
<evidence type="ECO:0000256" key="5">
    <source>
        <dbReference type="ARBA" id="ARBA00022927"/>
    </source>
</evidence>
<evidence type="ECO:0000256" key="9">
    <source>
        <dbReference type="SAM" id="MobiDB-lite"/>
    </source>
</evidence>
<feature type="domain" description="Syntaxin N-terminal" evidence="10">
    <location>
        <begin position="9"/>
        <end position="123"/>
    </location>
</feature>
<evidence type="ECO:0000313" key="12">
    <source>
        <dbReference type="Proteomes" id="UP000585474"/>
    </source>
</evidence>
<evidence type="ECO:0000256" key="1">
    <source>
        <dbReference type="ARBA" id="ARBA00004211"/>
    </source>
</evidence>
<dbReference type="GO" id="GO:0006906">
    <property type="term" value="P:vesicle fusion"/>
    <property type="evidence" value="ECO:0007669"/>
    <property type="project" value="TreeGrafter"/>
</dbReference>
<keyword evidence="5" id="KW-0653">Protein transport</keyword>
<dbReference type="Proteomes" id="UP000585474">
    <property type="component" value="Unassembled WGS sequence"/>
</dbReference>
<dbReference type="GO" id="GO:0012505">
    <property type="term" value="C:endomembrane system"/>
    <property type="evidence" value="ECO:0007669"/>
    <property type="project" value="TreeGrafter"/>
</dbReference>
<comment type="caution">
    <text evidence="11">The sequence shown here is derived from an EMBL/GenBank/DDBJ whole genome shotgun (WGS) entry which is preliminary data.</text>
</comment>
<evidence type="ECO:0000256" key="6">
    <source>
        <dbReference type="ARBA" id="ARBA00022990"/>
    </source>
</evidence>
<name>A0A7J0H0N7_9ERIC</name>
<comment type="similarity">
    <text evidence="2">Belongs to the syntaxin family.</text>
</comment>
<evidence type="ECO:0000256" key="2">
    <source>
        <dbReference type="ARBA" id="ARBA00009063"/>
    </source>
</evidence>
<dbReference type="PANTHER" id="PTHR19957:SF368">
    <property type="entry name" value="SYNTAXIN-24-RELATED"/>
    <property type="match status" value="1"/>
</dbReference>
<dbReference type="InterPro" id="IPR006011">
    <property type="entry name" value="Syntaxin_N"/>
</dbReference>
<evidence type="ECO:0000313" key="11">
    <source>
        <dbReference type="EMBL" id="GFZ16643.1"/>
    </source>
</evidence>
<keyword evidence="8" id="KW-0472">Membrane</keyword>
<reference evidence="11 12" key="1">
    <citation type="submission" date="2019-07" db="EMBL/GenBank/DDBJ databases">
        <title>De Novo Assembly of kiwifruit Actinidia rufa.</title>
        <authorList>
            <person name="Sugita-Konishi S."/>
            <person name="Sato K."/>
            <person name="Mori E."/>
            <person name="Abe Y."/>
            <person name="Kisaki G."/>
            <person name="Hamano K."/>
            <person name="Suezawa K."/>
            <person name="Otani M."/>
            <person name="Fukuda T."/>
            <person name="Manabe T."/>
            <person name="Gomi K."/>
            <person name="Tabuchi M."/>
            <person name="Akimitsu K."/>
            <person name="Kataoka I."/>
        </authorList>
    </citation>
    <scope>NUCLEOTIDE SEQUENCE [LARGE SCALE GENOMIC DNA]</scope>
    <source>
        <strain evidence="12">cv. Fuchu</strain>
    </source>
</reference>
<keyword evidence="12" id="KW-1185">Reference proteome</keyword>
<dbReference type="InterPro" id="IPR045242">
    <property type="entry name" value="Syntaxin"/>
</dbReference>
<dbReference type="SUPFAM" id="SSF47661">
    <property type="entry name" value="t-snare proteins"/>
    <property type="match status" value="1"/>
</dbReference>
<keyword evidence="7" id="KW-0175">Coiled coil</keyword>
<dbReference type="Pfam" id="PF14523">
    <property type="entry name" value="Syntaxin_2"/>
    <property type="match status" value="1"/>
</dbReference>
<accession>A0A7J0H0N7</accession>
<dbReference type="CDD" id="cd00179">
    <property type="entry name" value="SynN"/>
    <property type="match status" value="1"/>
</dbReference>
<dbReference type="EMBL" id="BJWL01000025">
    <property type="protein sequence ID" value="GFZ16643.1"/>
    <property type="molecule type" value="Genomic_DNA"/>
</dbReference>
<dbReference type="GO" id="GO:0048278">
    <property type="term" value="P:vesicle docking"/>
    <property type="evidence" value="ECO:0007669"/>
    <property type="project" value="TreeGrafter"/>
</dbReference>